<dbReference type="Proteomes" id="UP001144397">
    <property type="component" value="Unassembled WGS sequence"/>
</dbReference>
<dbReference type="AlphaFoldDB" id="A0A9W6FIG1"/>
<comment type="caution">
    <text evidence="3">The sequence shown here is derived from an EMBL/GenBank/DDBJ whole genome shotgun (WGS) entry which is preliminary data.</text>
</comment>
<reference evidence="3" key="1">
    <citation type="submission" date="2022-12" db="EMBL/GenBank/DDBJ databases">
        <title>Reference genome sequencing for broad-spectrum identification of bacterial and archaeal isolates by mass spectrometry.</title>
        <authorList>
            <person name="Sekiguchi Y."/>
            <person name="Tourlousse D.M."/>
        </authorList>
    </citation>
    <scope>NUCLEOTIDE SEQUENCE</scope>
    <source>
        <strain evidence="3">301</strain>
    </source>
</reference>
<name>A0A9W6FIG1_XANFL</name>
<reference evidence="4 6" key="2">
    <citation type="submission" date="2023-07" db="EMBL/GenBank/DDBJ databases">
        <title>Genomic Encyclopedia of Type Strains, Phase IV (KMG-IV): sequencing the most valuable type-strain genomes for metagenomic binning, comparative biology and taxonomic classification.</title>
        <authorList>
            <person name="Goeker M."/>
        </authorList>
    </citation>
    <scope>NUCLEOTIDE SEQUENCE [LARGE SCALE GENOMIC DNA]</scope>
    <source>
        <strain evidence="4 6">DSM 338</strain>
    </source>
</reference>
<dbReference type="EMBL" id="BSDO01000001">
    <property type="protein sequence ID" value="GLI21569.1"/>
    <property type="molecule type" value="Genomic_DNA"/>
</dbReference>
<proteinExistence type="predicted"/>
<dbReference type="EMBL" id="JAVDPY010000002">
    <property type="protein sequence ID" value="MDR6333293.1"/>
    <property type="molecule type" value="Genomic_DNA"/>
</dbReference>
<feature type="domain" description="Glycine zipper" evidence="2">
    <location>
        <begin position="36"/>
        <end position="80"/>
    </location>
</feature>
<evidence type="ECO:0000313" key="5">
    <source>
        <dbReference type="Proteomes" id="UP001144397"/>
    </source>
</evidence>
<dbReference type="RefSeq" id="WP_281806193.1">
    <property type="nucleotide sequence ID" value="NZ_BSDO01000001.1"/>
</dbReference>
<evidence type="ECO:0000259" key="2">
    <source>
        <dbReference type="Pfam" id="PF13488"/>
    </source>
</evidence>
<accession>A0A9W6FIG1</accession>
<organism evidence="3 5">
    <name type="scientific">Xanthobacter flavus</name>
    <dbReference type="NCBI Taxonomy" id="281"/>
    <lineage>
        <taxon>Bacteria</taxon>
        <taxon>Pseudomonadati</taxon>
        <taxon>Pseudomonadota</taxon>
        <taxon>Alphaproteobacteria</taxon>
        <taxon>Hyphomicrobiales</taxon>
        <taxon>Xanthobacteraceae</taxon>
        <taxon>Xanthobacter</taxon>
    </lineage>
</organism>
<dbReference type="Pfam" id="PF13488">
    <property type="entry name" value="Gly-zipper_Omp"/>
    <property type="match status" value="1"/>
</dbReference>
<evidence type="ECO:0000256" key="1">
    <source>
        <dbReference type="SAM" id="SignalP"/>
    </source>
</evidence>
<sequence length="110" mass="10742">MSTRNAAIGAFTAFTLAAAVLAGSAVTASAQNNTVGGALIGGTAGALIGGAVTGNAGGVAAGALIGGTTGAIIGNQQDQRRAYYFWGNNGRCYLRQTNGNVVKVSRGYCG</sequence>
<evidence type="ECO:0000313" key="3">
    <source>
        <dbReference type="EMBL" id="GLI21569.1"/>
    </source>
</evidence>
<keyword evidence="6" id="KW-1185">Reference proteome</keyword>
<protein>
    <submittedName>
        <fullName evidence="4">Uncharacterized protein YcfJ</fullName>
    </submittedName>
</protein>
<feature type="chain" id="PRO_5040927728" evidence="1">
    <location>
        <begin position="31"/>
        <end position="110"/>
    </location>
</feature>
<keyword evidence="1" id="KW-0732">Signal</keyword>
<gene>
    <name evidence="4" type="ORF">GGQ86_001757</name>
    <name evidence="3" type="ORF">XFLAVUS301_12430</name>
</gene>
<feature type="signal peptide" evidence="1">
    <location>
        <begin position="1"/>
        <end position="30"/>
    </location>
</feature>
<evidence type="ECO:0000313" key="4">
    <source>
        <dbReference type="EMBL" id="MDR6333293.1"/>
    </source>
</evidence>
<dbReference type="GeneID" id="95762037"/>
<dbReference type="Proteomes" id="UP001245370">
    <property type="component" value="Unassembled WGS sequence"/>
</dbReference>
<dbReference type="InterPro" id="IPR039567">
    <property type="entry name" value="Gly-zipper"/>
</dbReference>
<evidence type="ECO:0000313" key="6">
    <source>
        <dbReference type="Proteomes" id="UP001245370"/>
    </source>
</evidence>